<dbReference type="PANTHER" id="PTHR46317">
    <property type="entry name" value="HYDROLASE OF PHP SUPERFAMILY-RELATED PROTEIN"/>
    <property type="match status" value="1"/>
</dbReference>
<dbReference type="GO" id="GO:0016788">
    <property type="term" value="F:hydrolase activity, acting on ester bonds"/>
    <property type="evidence" value="ECO:0007669"/>
    <property type="project" value="InterPro"/>
</dbReference>
<dbReference type="Proteomes" id="UP000677687">
    <property type="component" value="Unassembled WGS sequence"/>
</dbReference>
<evidence type="ECO:0000256" key="2">
    <source>
        <dbReference type="ARBA" id="ARBA00022723"/>
    </source>
</evidence>
<gene>
    <name evidence="5" type="ORF">J4415_03600</name>
</gene>
<accession>A0A8T4KUS0</accession>
<feature type="binding site" evidence="4">
    <location>
        <position position="147"/>
    </location>
    <ligand>
        <name>a divalent metal cation</name>
        <dbReference type="ChEBI" id="CHEBI:60240"/>
        <label>2</label>
    </ligand>
</feature>
<comment type="similarity">
    <text evidence="1">Belongs to the metallo-dependent hydrolases superfamily. TatD-type hydrolase family.</text>
</comment>
<dbReference type="Gene3D" id="3.20.20.140">
    <property type="entry name" value="Metal-dependent hydrolases"/>
    <property type="match status" value="1"/>
</dbReference>
<protein>
    <submittedName>
        <fullName evidence="5">TatD family hydrolase</fullName>
    </submittedName>
</protein>
<feature type="binding site" evidence="4">
    <location>
        <position position="90"/>
    </location>
    <ligand>
        <name>a divalent metal cation</name>
        <dbReference type="ChEBI" id="CHEBI:60240"/>
        <label>1</label>
    </ligand>
</feature>
<evidence type="ECO:0000313" key="5">
    <source>
        <dbReference type="EMBL" id="MBS3057684.1"/>
    </source>
</evidence>
<feature type="binding site" evidence="4">
    <location>
        <position position="124"/>
    </location>
    <ligand>
        <name>a divalent metal cation</name>
        <dbReference type="ChEBI" id="CHEBI:60240"/>
        <label>2</label>
    </ligand>
</feature>
<dbReference type="PANTHER" id="PTHR46317:SF1">
    <property type="entry name" value="HYDROLASE, TATD FAMILY"/>
    <property type="match status" value="1"/>
</dbReference>
<dbReference type="PIRSF" id="PIRSF005902">
    <property type="entry name" value="DNase_TatD"/>
    <property type="match status" value="1"/>
</dbReference>
<dbReference type="GO" id="GO:0046872">
    <property type="term" value="F:metal ion binding"/>
    <property type="evidence" value="ECO:0007669"/>
    <property type="project" value="UniProtKB-KW"/>
</dbReference>
<evidence type="ECO:0000313" key="6">
    <source>
        <dbReference type="Proteomes" id="UP000677687"/>
    </source>
</evidence>
<name>A0A8T4KUS0_9ARCH</name>
<dbReference type="Pfam" id="PF01026">
    <property type="entry name" value="TatD_DNase"/>
    <property type="match status" value="1"/>
</dbReference>
<evidence type="ECO:0000256" key="4">
    <source>
        <dbReference type="PIRSR" id="PIRSR005902-1"/>
    </source>
</evidence>
<keyword evidence="3 5" id="KW-0378">Hydrolase</keyword>
<dbReference type="SUPFAM" id="SSF51556">
    <property type="entry name" value="Metallo-dependent hydrolases"/>
    <property type="match status" value="1"/>
</dbReference>
<organism evidence="5 6">
    <name type="scientific">Candidatus Iainarchaeum sp</name>
    <dbReference type="NCBI Taxonomy" id="3101447"/>
    <lineage>
        <taxon>Archaea</taxon>
        <taxon>Candidatus Iainarchaeota</taxon>
        <taxon>Candidatus Iainarchaeia</taxon>
        <taxon>Candidatus Iainarchaeales</taxon>
        <taxon>Candidatus Iainarchaeaceae</taxon>
        <taxon>Candidatus Iainarchaeum</taxon>
    </lineage>
</organism>
<evidence type="ECO:0000256" key="1">
    <source>
        <dbReference type="ARBA" id="ARBA00009275"/>
    </source>
</evidence>
<dbReference type="InterPro" id="IPR032466">
    <property type="entry name" value="Metal_Hydrolase"/>
</dbReference>
<feature type="binding site" evidence="4">
    <location>
        <position position="6"/>
    </location>
    <ligand>
        <name>a divalent metal cation</name>
        <dbReference type="ChEBI" id="CHEBI:60240"/>
        <label>1</label>
    </ligand>
</feature>
<proteinExistence type="inferred from homology"/>
<reference evidence="5" key="1">
    <citation type="submission" date="2021-03" db="EMBL/GenBank/DDBJ databases">
        <authorList>
            <person name="Jaffe A."/>
        </authorList>
    </citation>
    <scope>NUCLEOTIDE SEQUENCE</scope>
    <source>
        <strain evidence="5">RIFCSPHIGHO2_01_FULL_AR10_44_11</strain>
    </source>
</reference>
<feature type="binding site" evidence="4">
    <location>
        <position position="195"/>
    </location>
    <ligand>
        <name>a divalent metal cation</name>
        <dbReference type="ChEBI" id="CHEBI:60240"/>
        <label>1</label>
    </ligand>
</feature>
<sequence>MLVDVHAHLDDKWFSEDLDEVIERAEKAGIIAIIQNSLNHKTNEVSLSLSKKYKIIRPAFGIYPSEINEDVEKVCEFIRQHKKEVASIGEVGLDGTYPDMDGQKKVFSAMIAIAKELDKPISVHSRKAEQETLYELEKQDAHKVHLHCFIGSMALVKQAVKLGYSFSIPLTILKSSHFQEMAKIIPTTQLLTETDSPYLGIERGKRNEPSNIPLIVKKMAEIKGLELEEMQKILFINYKRLFG</sequence>
<reference evidence="5" key="2">
    <citation type="submission" date="2021-05" db="EMBL/GenBank/DDBJ databases">
        <title>Protein family content uncovers lineage relationships and bacterial pathway maintenance mechanisms in DPANN archaea.</title>
        <authorList>
            <person name="Castelle C.J."/>
            <person name="Meheust R."/>
            <person name="Jaffe A.L."/>
            <person name="Seitz K."/>
            <person name="Gong X."/>
            <person name="Baker B.J."/>
            <person name="Banfield J.F."/>
        </authorList>
    </citation>
    <scope>NUCLEOTIDE SEQUENCE</scope>
    <source>
        <strain evidence="5">RIFCSPHIGHO2_01_FULL_AR10_44_11</strain>
    </source>
</reference>
<dbReference type="EMBL" id="JAGVWD010000056">
    <property type="protein sequence ID" value="MBS3057684.1"/>
    <property type="molecule type" value="Genomic_DNA"/>
</dbReference>
<dbReference type="AlphaFoldDB" id="A0A8T4KUS0"/>
<comment type="caution">
    <text evidence="5">The sequence shown here is derived from an EMBL/GenBank/DDBJ whole genome shotgun (WGS) entry which is preliminary data.</text>
</comment>
<keyword evidence="2 4" id="KW-0479">Metal-binding</keyword>
<dbReference type="CDD" id="cd01310">
    <property type="entry name" value="TatD_DNAse"/>
    <property type="match status" value="1"/>
</dbReference>
<evidence type="ECO:0000256" key="3">
    <source>
        <dbReference type="ARBA" id="ARBA00022801"/>
    </source>
</evidence>
<dbReference type="InterPro" id="IPR001130">
    <property type="entry name" value="TatD-like"/>
</dbReference>
<feature type="binding site" evidence="4">
    <location>
        <position position="8"/>
    </location>
    <ligand>
        <name>a divalent metal cation</name>
        <dbReference type="ChEBI" id="CHEBI:60240"/>
        <label>1</label>
    </ligand>
</feature>